<feature type="transmembrane region" description="Helical" evidence="1">
    <location>
        <begin position="55"/>
        <end position="74"/>
    </location>
</feature>
<evidence type="ECO:0000313" key="2">
    <source>
        <dbReference type="EMBL" id="KAL1868316.1"/>
    </source>
</evidence>
<proteinExistence type="predicted"/>
<sequence>MGARSGIALKTLQWAIRAVQFCCAAIILGIFSYFLATLSNHDLRIHQWLRAVEGISGIAVIYTAIGLLLLCCLAGHPLTSFMAIFLDICFVAAFIYIAVANRGGASSCNGFVHTPYGSGDSSTDVVDNGHGGFTALPSLHRACQLQTACLAMAIIAAFFFILSALVELALVRHRRKERRFGPGPANDYTSGYGKRGRRGFFGFGRRRNTDEADLAAGGDPNALPAHVTPDQVRNSYATEQTRVGSGVGAGTGTTGQYNKYGESGYGYGHQGNGAVPATGTGGAGYGGVADGRVSPAAPGHYPAAGGGGYGGVENGRVGATAPVQYPTASYAYEDGVYNSRV</sequence>
<protein>
    <recommendedName>
        <fullName evidence="4">MARVEL domain-containing protein</fullName>
    </recommendedName>
</protein>
<keyword evidence="3" id="KW-1185">Reference proteome</keyword>
<dbReference type="Proteomes" id="UP001586593">
    <property type="component" value="Unassembled WGS sequence"/>
</dbReference>
<evidence type="ECO:0008006" key="4">
    <source>
        <dbReference type="Google" id="ProtNLM"/>
    </source>
</evidence>
<keyword evidence="1" id="KW-1133">Transmembrane helix</keyword>
<evidence type="ECO:0000313" key="3">
    <source>
        <dbReference type="Proteomes" id="UP001586593"/>
    </source>
</evidence>
<dbReference type="EMBL" id="JAZHXJ010000220">
    <property type="protein sequence ID" value="KAL1868316.1"/>
    <property type="molecule type" value="Genomic_DNA"/>
</dbReference>
<gene>
    <name evidence="2" type="ORF">VTK73DRAFT_3749</name>
</gene>
<feature type="transmembrane region" description="Helical" evidence="1">
    <location>
        <begin position="12"/>
        <end position="35"/>
    </location>
</feature>
<evidence type="ECO:0000256" key="1">
    <source>
        <dbReference type="SAM" id="Phobius"/>
    </source>
</evidence>
<organism evidence="2 3">
    <name type="scientific">Phialemonium thermophilum</name>
    <dbReference type="NCBI Taxonomy" id="223376"/>
    <lineage>
        <taxon>Eukaryota</taxon>
        <taxon>Fungi</taxon>
        <taxon>Dikarya</taxon>
        <taxon>Ascomycota</taxon>
        <taxon>Pezizomycotina</taxon>
        <taxon>Sordariomycetes</taxon>
        <taxon>Sordariomycetidae</taxon>
        <taxon>Cephalothecales</taxon>
        <taxon>Cephalothecaceae</taxon>
        <taxon>Phialemonium</taxon>
    </lineage>
</organism>
<keyword evidence="1" id="KW-0472">Membrane</keyword>
<keyword evidence="1" id="KW-0812">Transmembrane</keyword>
<name>A0ABR3WXZ2_9PEZI</name>
<reference evidence="2 3" key="1">
    <citation type="journal article" date="2024" name="Commun. Biol.">
        <title>Comparative genomic analysis of thermophilic fungi reveals convergent evolutionary adaptations and gene losses.</title>
        <authorList>
            <person name="Steindorff A.S."/>
            <person name="Aguilar-Pontes M.V."/>
            <person name="Robinson A.J."/>
            <person name="Andreopoulos B."/>
            <person name="LaButti K."/>
            <person name="Kuo A."/>
            <person name="Mondo S."/>
            <person name="Riley R."/>
            <person name="Otillar R."/>
            <person name="Haridas S."/>
            <person name="Lipzen A."/>
            <person name="Grimwood J."/>
            <person name="Schmutz J."/>
            <person name="Clum A."/>
            <person name="Reid I.D."/>
            <person name="Moisan M.C."/>
            <person name="Butler G."/>
            <person name="Nguyen T.T.M."/>
            <person name="Dewar K."/>
            <person name="Conant G."/>
            <person name="Drula E."/>
            <person name="Henrissat B."/>
            <person name="Hansel C."/>
            <person name="Singer S."/>
            <person name="Hutchinson M.I."/>
            <person name="de Vries R.P."/>
            <person name="Natvig D.O."/>
            <person name="Powell A.J."/>
            <person name="Tsang A."/>
            <person name="Grigoriev I.V."/>
        </authorList>
    </citation>
    <scope>NUCLEOTIDE SEQUENCE [LARGE SCALE GENOMIC DNA]</scope>
    <source>
        <strain evidence="2 3">ATCC 24622</strain>
    </source>
</reference>
<accession>A0ABR3WXZ2</accession>
<feature type="transmembrane region" description="Helical" evidence="1">
    <location>
        <begin position="145"/>
        <end position="170"/>
    </location>
</feature>
<comment type="caution">
    <text evidence="2">The sequence shown here is derived from an EMBL/GenBank/DDBJ whole genome shotgun (WGS) entry which is preliminary data.</text>
</comment>
<feature type="transmembrane region" description="Helical" evidence="1">
    <location>
        <begin position="81"/>
        <end position="99"/>
    </location>
</feature>